<feature type="domain" description="Sulfatase-modifying factor enzyme-like" evidence="1">
    <location>
        <begin position="1"/>
        <end position="232"/>
    </location>
</feature>
<dbReference type="SUPFAM" id="SSF56436">
    <property type="entry name" value="C-type lectin-like"/>
    <property type="match status" value="1"/>
</dbReference>
<dbReference type="InterPro" id="IPR005532">
    <property type="entry name" value="SUMF_dom"/>
</dbReference>
<name>D9ZEZ4_9ZZZZ</name>
<dbReference type="GO" id="GO:0120147">
    <property type="term" value="F:formylglycine-generating oxidase activity"/>
    <property type="evidence" value="ECO:0007669"/>
    <property type="project" value="TreeGrafter"/>
</dbReference>
<dbReference type="Pfam" id="PF03781">
    <property type="entry name" value="FGE-sulfatase"/>
    <property type="match status" value="1"/>
</dbReference>
<dbReference type="InterPro" id="IPR051043">
    <property type="entry name" value="Sulfatase_Mod_Factor_Kinase"/>
</dbReference>
<dbReference type="EMBL" id="GU942949">
    <property type="protein sequence ID" value="ADD61898.1"/>
    <property type="molecule type" value="Genomic_DNA"/>
</dbReference>
<dbReference type="InterPro" id="IPR016187">
    <property type="entry name" value="CTDL_fold"/>
</dbReference>
<dbReference type="Gene3D" id="3.90.1580.10">
    <property type="entry name" value="paralog of FGE (formylglycine-generating enzyme)"/>
    <property type="match status" value="1"/>
</dbReference>
<organism evidence="2">
    <name type="scientific">uncultured organism</name>
    <dbReference type="NCBI Taxonomy" id="155900"/>
    <lineage>
        <taxon>unclassified sequences</taxon>
        <taxon>environmental samples</taxon>
    </lineage>
</organism>
<proteinExistence type="predicted"/>
<dbReference type="PANTHER" id="PTHR23150:SF19">
    <property type="entry name" value="FORMYLGLYCINE-GENERATING ENZYME"/>
    <property type="match status" value="1"/>
</dbReference>
<protein>
    <recommendedName>
        <fullName evidence="1">Sulfatase-modifying factor enzyme-like domain-containing protein</fullName>
    </recommendedName>
</protein>
<dbReference type="PANTHER" id="PTHR23150">
    <property type="entry name" value="SULFATASE MODIFYING FACTOR 1, 2"/>
    <property type="match status" value="1"/>
</dbReference>
<reference evidence="2" key="1">
    <citation type="journal article" date="2010" name="Genome Res.">
        <title>Functional metagenomics to mine the human gut microbiome for dietary fiber catabolic enzymes.</title>
        <authorList>
            <person name="Tasse L."/>
            <person name="Bercovici J."/>
            <person name="Pizzut-Serin S."/>
            <person name="Robe P."/>
            <person name="Tap J."/>
            <person name="Klopp C."/>
            <person name="Cantarel B.L."/>
            <person name="Coutinho P.M."/>
            <person name="Henrissat B."/>
            <person name="Leclerc M."/>
            <person name="Dore J."/>
            <person name="Monsan P."/>
            <person name="Remaud-Simeon M."/>
            <person name="Potocki-Veronese G."/>
        </authorList>
    </citation>
    <scope>NUCLEOTIDE SEQUENCE</scope>
</reference>
<evidence type="ECO:0000313" key="2">
    <source>
        <dbReference type="EMBL" id="ADD61898.1"/>
    </source>
</evidence>
<sequence>MVFVKGGTFMMGCTDEQGCDCEDNEKPARKESVSDFYIGKYEVTQRLWRAVMDTDSILPFNGGCEDCPMENVSWKNAQEFIGRLNAMTGKTFRLPTEAEWEYAARGGHKSKHYKYSGSNQVSEVAWHVGNSSGGQYGEAGTTRPVGLKKSNELGLYDMSGNVWEWCGDLYTKEYKQGGKSIHPGWPFEGTYLFFRRILRGGSWGGTAKGCRVSYIDYDIENYSDEYGGFRLVMEPESIK</sequence>
<dbReference type="InterPro" id="IPR042095">
    <property type="entry name" value="SUMF_sf"/>
</dbReference>
<accession>D9ZEZ4</accession>
<evidence type="ECO:0000259" key="1">
    <source>
        <dbReference type="Pfam" id="PF03781"/>
    </source>
</evidence>
<dbReference type="AlphaFoldDB" id="D9ZEZ4"/>